<keyword evidence="2" id="KW-0548">Nucleotidyltransferase</keyword>
<accession>A0A7C6EE25</accession>
<reference evidence="4" key="1">
    <citation type="journal article" date="2020" name="mSystems">
        <title>Genome- and Community-Level Interaction Insights into Carbon Utilization and Element Cycling Functions of Hydrothermarchaeota in Hydrothermal Sediment.</title>
        <authorList>
            <person name="Zhou Z."/>
            <person name="Liu Y."/>
            <person name="Xu W."/>
            <person name="Pan J."/>
            <person name="Luo Z.H."/>
            <person name="Li M."/>
        </authorList>
    </citation>
    <scope>NUCLEOTIDE SEQUENCE [LARGE SCALE GENOMIC DNA]</scope>
    <source>
        <strain evidence="4">SpSt-876</strain>
    </source>
</reference>
<keyword evidence="1" id="KW-0808">Transferase</keyword>
<evidence type="ECO:0000313" key="4">
    <source>
        <dbReference type="EMBL" id="HHS52900.1"/>
    </source>
</evidence>
<evidence type="ECO:0000259" key="3">
    <source>
        <dbReference type="Pfam" id="PF14791"/>
    </source>
</evidence>
<dbReference type="InterPro" id="IPR037160">
    <property type="entry name" value="DNA_Pol_thumb_sf"/>
</dbReference>
<dbReference type="Pfam" id="PF14791">
    <property type="entry name" value="DNA_pol_B_thumb"/>
    <property type="match status" value="1"/>
</dbReference>
<dbReference type="SUPFAM" id="SSF81301">
    <property type="entry name" value="Nucleotidyltransferase"/>
    <property type="match status" value="1"/>
</dbReference>
<dbReference type="GO" id="GO:0003887">
    <property type="term" value="F:DNA-directed DNA polymerase activity"/>
    <property type="evidence" value="ECO:0007669"/>
    <property type="project" value="InterPro"/>
</dbReference>
<dbReference type="PANTHER" id="PTHR11276:SF28">
    <property type="entry name" value="DNA POLYMERASE LAMBDA"/>
    <property type="match status" value="1"/>
</dbReference>
<dbReference type="GO" id="GO:0003677">
    <property type="term" value="F:DNA binding"/>
    <property type="evidence" value="ECO:0007669"/>
    <property type="project" value="InterPro"/>
</dbReference>
<organism evidence="4">
    <name type="scientific">candidate division WOR-3 bacterium</name>
    <dbReference type="NCBI Taxonomy" id="2052148"/>
    <lineage>
        <taxon>Bacteria</taxon>
        <taxon>Bacteria division WOR-3</taxon>
    </lineage>
</organism>
<dbReference type="EMBL" id="DTLI01000206">
    <property type="protein sequence ID" value="HHS52900.1"/>
    <property type="molecule type" value="Genomic_DNA"/>
</dbReference>
<sequence>MVLEKDKELVKELLKDIAGGERIEIYGAQKDDWESQLLYLYGSGNFNIMMRALAKRKGYLLNQYGLFDRKTNQRITTKEKKIFELLGLNWIPPEQRKTRTKLPGKRTRLPEAVQ</sequence>
<dbReference type="PANTHER" id="PTHR11276">
    <property type="entry name" value="DNA POLYMERASE TYPE-X FAMILY MEMBER"/>
    <property type="match status" value="1"/>
</dbReference>
<evidence type="ECO:0000256" key="2">
    <source>
        <dbReference type="ARBA" id="ARBA00022695"/>
    </source>
</evidence>
<dbReference type="AlphaFoldDB" id="A0A7C6EE25"/>
<dbReference type="InterPro" id="IPR022312">
    <property type="entry name" value="DNA_pol_X"/>
</dbReference>
<dbReference type="GO" id="GO:0006303">
    <property type="term" value="P:double-strand break repair via nonhomologous end joining"/>
    <property type="evidence" value="ECO:0007669"/>
    <property type="project" value="TreeGrafter"/>
</dbReference>
<protein>
    <recommendedName>
        <fullName evidence="3">DNA polymerase beta thumb domain-containing protein</fullName>
    </recommendedName>
</protein>
<comment type="caution">
    <text evidence="4">The sequence shown here is derived from an EMBL/GenBank/DDBJ whole genome shotgun (WGS) entry which is preliminary data.</text>
</comment>
<feature type="domain" description="DNA polymerase beta thumb" evidence="3">
    <location>
        <begin position="37"/>
        <end position="96"/>
    </location>
</feature>
<evidence type="ECO:0000256" key="1">
    <source>
        <dbReference type="ARBA" id="ARBA00022679"/>
    </source>
</evidence>
<dbReference type="Gene3D" id="3.30.210.10">
    <property type="entry name" value="DNA polymerase, thumb domain"/>
    <property type="match status" value="1"/>
</dbReference>
<gene>
    <name evidence="4" type="ORF">ENW73_08620</name>
</gene>
<dbReference type="InterPro" id="IPR029398">
    <property type="entry name" value="PolB_thumb"/>
</dbReference>
<name>A0A7C6EE25_UNCW3</name>
<dbReference type="InterPro" id="IPR043519">
    <property type="entry name" value="NT_sf"/>
</dbReference>
<proteinExistence type="predicted"/>